<dbReference type="EMBL" id="CALNXK010000168">
    <property type="protein sequence ID" value="CAH3171884.1"/>
    <property type="molecule type" value="Genomic_DNA"/>
</dbReference>
<feature type="region of interest" description="Disordered" evidence="1">
    <location>
        <begin position="1"/>
        <end position="25"/>
    </location>
</feature>
<sequence length="240" mass="26735">MPKEKEQGSSVSTVTDNDDSGTAISPSIAGLIKSSVAESIGALTDNLTQVIEDRLGGFAKRFSEENSSTVEQAVKKARRESYTCKRKGNQQRLDHAVQVLDKFDEASDALKAKSYDKVKAALDSGTEVVSKRIKVIKMADKSDFGWSTVNEYLSDELASNSDDEKRMYRAERRAERKTKERRRRFRPVDRKEPASSTSAAFSSRSGPSYSASGQPNRRVFSSSQRLGPCFKISSFLYFTR</sequence>
<dbReference type="Proteomes" id="UP001159405">
    <property type="component" value="Unassembled WGS sequence"/>
</dbReference>
<evidence type="ECO:0000313" key="3">
    <source>
        <dbReference type="Proteomes" id="UP001159405"/>
    </source>
</evidence>
<name>A0ABN8QY84_9CNID</name>
<gene>
    <name evidence="2" type="ORF">PLOB_00012271</name>
</gene>
<feature type="region of interest" description="Disordered" evidence="1">
    <location>
        <begin position="170"/>
        <end position="221"/>
    </location>
</feature>
<evidence type="ECO:0000256" key="1">
    <source>
        <dbReference type="SAM" id="MobiDB-lite"/>
    </source>
</evidence>
<evidence type="ECO:0000313" key="2">
    <source>
        <dbReference type="EMBL" id="CAH3171884.1"/>
    </source>
</evidence>
<reference evidence="2 3" key="1">
    <citation type="submission" date="2022-05" db="EMBL/GenBank/DDBJ databases">
        <authorList>
            <consortium name="Genoscope - CEA"/>
            <person name="William W."/>
        </authorList>
    </citation>
    <scope>NUCLEOTIDE SEQUENCE [LARGE SCALE GENOMIC DNA]</scope>
</reference>
<organism evidence="2 3">
    <name type="scientific">Porites lobata</name>
    <dbReference type="NCBI Taxonomy" id="104759"/>
    <lineage>
        <taxon>Eukaryota</taxon>
        <taxon>Metazoa</taxon>
        <taxon>Cnidaria</taxon>
        <taxon>Anthozoa</taxon>
        <taxon>Hexacorallia</taxon>
        <taxon>Scleractinia</taxon>
        <taxon>Fungiina</taxon>
        <taxon>Poritidae</taxon>
        <taxon>Porites</taxon>
    </lineage>
</organism>
<comment type="caution">
    <text evidence="2">The sequence shown here is derived from an EMBL/GenBank/DDBJ whole genome shotgun (WGS) entry which is preliminary data.</text>
</comment>
<keyword evidence="3" id="KW-1185">Reference proteome</keyword>
<accession>A0ABN8QY84</accession>
<feature type="compositionally biased region" description="Low complexity" evidence="1">
    <location>
        <begin position="194"/>
        <end position="212"/>
    </location>
</feature>
<proteinExistence type="predicted"/>
<protein>
    <submittedName>
        <fullName evidence="2">Uncharacterized protein</fullName>
    </submittedName>
</protein>